<dbReference type="PROSITE" id="PS50005">
    <property type="entry name" value="TPR"/>
    <property type="match status" value="1"/>
</dbReference>
<dbReference type="InterPro" id="IPR019734">
    <property type="entry name" value="TPR_rpt"/>
</dbReference>
<feature type="transmembrane region" description="Helical" evidence="3">
    <location>
        <begin position="131"/>
        <end position="151"/>
    </location>
</feature>
<dbReference type="InterPro" id="IPR011990">
    <property type="entry name" value="TPR-like_helical_dom_sf"/>
</dbReference>
<feature type="signal peptide" evidence="4">
    <location>
        <begin position="1"/>
        <end position="19"/>
    </location>
</feature>
<accession>A0A1Y0I6Y6</accession>
<dbReference type="KEGG" id="ome:OLMES_1459"/>
<dbReference type="Gene3D" id="1.25.40.10">
    <property type="entry name" value="Tetratricopeptide repeat domain"/>
    <property type="match status" value="1"/>
</dbReference>
<gene>
    <name evidence="5" type="ORF">OLMES_1459</name>
</gene>
<keyword evidence="1" id="KW-0802">TPR repeat</keyword>
<evidence type="ECO:0000313" key="6">
    <source>
        <dbReference type="Proteomes" id="UP000196027"/>
    </source>
</evidence>
<dbReference type="SUPFAM" id="SSF48452">
    <property type="entry name" value="TPR-like"/>
    <property type="match status" value="1"/>
</dbReference>
<evidence type="ECO:0000256" key="4">
    <source>
        <dbReference type="SAM" id="SignalP"/>
    </source>
</evidence>
<dbReference type="RefSeq" id="WP_087464375.1">
    <property type="nucleotide sequence ID" value="NZ_CP021425.1"/>
</dbReference>
<evidence type="ECO:0000256" key="1">
    <source>
        <dbReference type="PROSITE-ProRule" id="PRU00339"/>
    </source>
</evidence>
<evidence type="ECO:0000256" key="3">
    <source>
        <dbReference type="SAM" id="Phobius"/>
    </source>
</evidence>
<dbReference type="SMART" id="SM00028">
    <property type="entry name" value="TPR"/>
    <property type="match status" value="2"/>
</dbReference>
<keyword evidence="3" id="KW-1133">Transmembrane helix</keyword>
<feature type="chain" id="PRO_5013322022" evidence="4">
    <location>
        <begin position="20"/>
        <end position="325"/>
    </location>
</feature>
<evidence type="ECO:0000256" key="2">
    <source>
        <dbReference type="SAM" id="MobiDB-lite"/>
    </source>
</evidence>
<keyword evidence="4" id="KW-0732">Signal</keyword>
<feature type="region of interest" description="Disordered" evidence="2">
    <location>
        <begin position="26"/>
        <end position="55"/>
    </location>
</feature>
<sequence length="325" mass="36575">MSSLIVGLLFVICASSSLAETSVPLESSLQQQESARTDGEPLPTEQGKASAVSESVAAELEEKERRAAAASVESLEKPLYNPFVERYVLDELKQLRSEMANQKAELIQQIVDRELNSVDRGVTYATDTVTYFFYLIAGASSILVLVGWTSIREIKDRVHTLADEEISKLVHQYEERLFSIEQQLNQKTRHIEANREEIELTKEVQSLWLRAAQEGQANHKIPVYDQILSLRPDDCEALTYKADAVLELGEPQWAANLCHQALAIDPDNGHAFYQLACAYTAMKNYDEAVRFLEKAVQMADSYRDDIEKDEALAPLLHNKSLKDLL</sequence>
<dbReference type="EMBL" id="CP021425">
    <property type="protein sequence ID" value="ARU55536.1"/>
    <property type="molecule type" value="Genomic_DNA"/>
</dbReference>
<dbReference type="OrthoDB" id="9792573at2"/>
<dbReference type="AlphaFoldDB" id="A0A1Y0I6Y6"/>
<keyword evidence="3" id="KW-0812">Transmembrane</keyword>
<organism evidence="5 6">
    <name type="scientific">Oleiphilus messinensis</name>
    <dbReference type="NCBI Taxonomy" id="141451"/>
    <lineage>
        <taxon>Bacteria</taxon>
        <taxon>Pseudomonadati</taxon>
        <taxon>Pseudomonadota</taxon>
        <taxon>Gammaproteobacteria</taxon>
        <taxon>Oceanospirillales</taxon>
        <taxon>Oleiphilaceae</taxon>
        <taxon>Oleiphilus</taxon>
    </lineage>
</organism>
<proteinExistence type="predicted"/>
<protein>
    <submittedName>
        <fullName evidence="5">TPR repeat containing protein</fullName>
    </submittedName>
</protein>
<feature type="repeat" description="TPR" evidence="1">
    <location>
        <begin position="269"/>
        <end position="302"/>
    </location>
</feature>
<dbReference type="Pfam" id="PF14559">
    <property type="entry name" value="TPR_19"/>
    <property type="match status" value="1"/>
</dbReference>
<dbReference type="Proteomes" id="UP000196027">
    <property type="component" value="Chromosome"/>
</dbReference>
<dbReference type="NCBIfam" id="NF047558">
    <property type="entry name" value="TPR_END_plus"/>
    <property type="match status" value="1"/>
</dbReference>
<keyword evidence="3" id="KW-0472">Membrane</keyword>
<evidence type="ECO:0000313" key="5">
    <source>
        <dbReference type="EMBL" id="ARU55536.1"/>
    </source>
</evidence>
<name>A0A1Y0I6Y6_9GAMM</name>
<keyword evidence="6" id="KW-1185">Reference proteome</keyword>
<reference evidence="5 6" key="1">
    <citation type="submission" date="2017-05" db="EMBL/GenBank/DDBJ databases">
        <title>Genomic insights into alkan degradation activity of Oleiphilus messinensis.</title>
        <authorList>
            <person name="Kozyavkin S.A."/>
            <person name="Slesarev A.I."/>
            <person name="Golyshin P.N."/>
            <person name="Korzhenkov A."/>
            <person name="Golyshina O.N."/>
            <person name="Toshchakov S.V."/>
        </authorList>
    </citation>
    <scope>NUCLEOTIDE SEQUENCE [LARGE SCALE GENOMIC DNA]</scope>
    <source>
        <strain evidence="5 6">ME102</strain>
    </source>
</reference>